<dbReference type="Proteomes" id="UP000682416">
    <property type="component" value="Chromosome"/>
</dbReference>
<dbReference type="EMBL" id="CP074402">
    <property type="protein sequence ID" value="QVJ01960.1"/>
    <property type="molecule type" value="Genomic_DNA"/>
</dbReference>
<organism evidence="1 2">
    <name type="scientific">Nocardiopsis eucommiae</name>
    <dbReference type="NCBI Taxonomy" id="2831970"/>
    <lineage>
        <taxon>Bacteria</taxon>
        <taxon>Bacillati</taxon>
        <taxon>Actinomycetota</taxon>
        <taxon>Actinomycetes</taxon>
        <taxon>Streptosporangiales</taxon>
        <taxon>Nocardiopsidaceae</taxon>
        <taxon>Nocardiopsis</taxon>
    </lineage>
</organism>
<evidence type="ECO:0000313" key="2">
    <source>
        <dbReference type="Proteomes" id="UP000682416"/>
    </source>
</evidence>
<reference evidence="1" key="1">
    <citation type="submission" date="2021-05" db="EMBL/GenBank/DDBJ databases">
        <authorList>
            <person name="Kaiqin L."/>
            <person name="Jian G."/>
        </authorList>
    </citation>
    <scope>NUCLEOTIDE SEQUENCE</scope>
    <source>
        <strain evidence="1">HDS5</strain>
    </source>
</reference>
<dbReference type="AlphaFoldDB" id="A0A975LA66"/>
<evidence type="ECO:0000313" key="1">
    <source>
        <dbReference type="EMBL" id="QVJ01960.1"/>
    </source>
</evidence>
<sequence length="195" mass="22720">MVDFSPEEQAALELLRKNADAVPPDSARNFPEAVESLMRLWEDHHRSGRAWSPDFVEEAARLLRKEGNRHGFTAYFGACRRYSLRRRGDGFVSACYLRSKIQILTDEFVPFADFMHPADSGALEKVDKLYIKDANDIAPIPPEEIPWWVPESHWWWRAPTRLDMSQQEIDEKIHDYSLSDFYDEDEEMPGETSQN</sequence>
<keyword evidence="2" id="KW-1185">Reference proteome</keyword>
<gene>
    <name evidence="1" type="ORF">KGD82_03305</name>
</gene>
<protein>
    <submittedName>
        <fullName evidence="1">Uncharacterized protein</fullName>
    </submittedName>
</protein>
<proteinExistence type="predicted"/>
<dbReference type="KEGG" id="nec:KGD82_03305"/>
<name>A0A975LA66_9ACTN</name>
<accession>A0A975LA66</accession>